<dbReference type="EMBL" id="CM042061">
    <property type="protein sequence ID" value="KAI3672633.1"/>
    <property type="molecule type" value="Genomic_DNA"/>
</dbReference>
<name>A0ACB8XUF6_ARCLA</name>
<keyword evidence="2" id="KW-1185">Reference proteome</keyword>
<gene>
    <name evidence="1" type="ORF">L6452_38729</name>
</gene>
<sequence>MGYGDVQHDNVTIKKVSYVDGLRNNLFSIGQFCDKDLEVNFKAKRCYVRNEEGEELLVGKRESDLYTINLSDVQTDKQVCLLSKASMHQSWLLHRRLSHLNFRYINDLVSGKLVKGLPELKYEREHLCAACEKGKMKRAPHKPKPEPSTKAPLELLHMDLCGPMRTQSLGGNKYILVIVDDYSRYTWVKFLRSKDETPDVLIIFLKTTQVNLQKPVKILRTDNGTEFKNNKVEEYLESVGISHQYSAARTPQQNVVERRNRTLVEAARTMLSHSNLPLFLWAEAVSTACYTQNRSMIHRRFKKTSYALINNRTPTIIYFHIFGCKCFVLNDRENLNKFSAKANEGIFIGYSSTATAYRVYLKKSKTVIESVNVSFDEDMASEQQRSEPVITVVLASGQLSPEPASQQTKSDEASTSTNHLSDLDLLFELFYDEFLGSNVKKSVVVDRMEDLTTTHPTSTDDSIESNAPIQQEITIQMPTPTVEEVPCNKETEVAATVEDSVQIHLQPVQAVPSEPSKPATSTETINPPEQTKEGTSGFLDDTTDIQSSNPLPHEQKWTKEHQIIQIIGDPSKPVQTRSASMNLCMHDSFLSKFEPTRLSEALADPEWVISMQEELNQFDALKVWRLVPKPQGKTIIGTKWVFKIKKDEDGTVIRNKARLVAKGYRQEEGIDYDETYAPVA</sequence>
<evidence type="ECO:0000313" key="1">
    <source>
        <dbReference type="EMBL" id="KAI3672633.1"/>
    </source>
</evidence>
<dbReference type="Proteomes" id="UP001055879">
    <property type="component" value="Linkage Group LG15"/>
</dbReference>
<comment type="caution">
    <text evidence="1">The sequence shown here is derived from an EMBL/GenBank/DDBJ whole genome shotgun (WGS) entry which is preliminary data.</text>
</comment>
<protein>
    <submittedName>
        <fullName evidence="1">Uncharacterized protein</fullName>
    </submittedName>
</protein>
<organism evidence="1 2">
    <name type="scientific">Arctium lappa</name>
    <name type="common">Greater burdock</name>
    <name type="synonym">Lappa major</name>
    <dbReference type="NCBI Taxonomy" id="4217"/>
    <lineage>
        <taxon>Eukaryota</taxon>
        <taxon>Viridiplantae</taxon>
        <taxon>Streptophyta</taxon>
        <taxon>Embryophyta</taxon>
        <taxon>Tracheophyta</taxon>
        <taxon>Spermatophyta</taxon>
        <taxon>Magnoliopsida</taxon>
        <taxon>eudicotyledons</taxon>
        <taxon>Gunneridae</taxon>
        <taxon>Pentapetalae</taxon>
        <taxon>asterids</taxon>
        <taxon>campanulids</taxon>
        <taxon>Asterales</taxon>
        <taxon>Asteraceae</taxon>
        <taxon>Carduoideae</taxon>
        <taxon>Cardueae</taxon>
        <taxon>Arctiinae</taxon>
        <taxon>Arctium</taxon>
    </lineage>
</organism>
<evidence type="ECO:0000313" key="2">
    <source>
        <dbReference type="Proteomes" id="UP001055879"/>
    </source>
</evidence>
<reference evidence="2" key="1">
    <citation type="journal article" date="2022" name="Mol. Ecol. Resour.">
        <title>The genomes of chicory, endive, great burdock and yacon provide insights into Asteraceae palaeo-polyploidization history and plant inulin production.</title>
        <authorList>
            <person name="Fan W."/>
            <person name="Wang S."/>
            <person name="Wang H."/>
            <person name="Wang A."/>
            <person name="Jiang F."/>
            <person name="Liu H."/>
            <person name="Zhao H."/>
            <person name="Xu D."/>
            <person name="Zhang Y."/>
        </authorList>
    </citation>
    <scope>NUCLEOTIDE SEQUENCE [LARGE SCALE GENOMIC DNA]</scope>
    <source>
        <strain evidence="2">cv. Niubang</strain>
    </source>
</reference>
<accession>A0ACB8XUF6</accession>
<reference evidence="1 2" key="2">
    <citation type="journal article" date="2022" name="Mol. Ecol. Resour.">
        <title>The genomes of chicory, endive, great burdock and yacon provide insights into Asteraceae paleo-polyploidization history and plant inulin production.</title>
        <authorList>
            <person name="Fan W."/>
            <person name="Wang S."/>
            <person name="Wang H."/>
            <person name="Wang A."/>
            <person name="Jiang F."/>
            <person name="Liu H."/>
            <person name="Zhao H."/>
            <person name="Xu D."/>
            <person name="Zhang Y."/>
        </authorList>
    </citation>
    <scope>NUCLEOTIDE SEQUENCE [LARGE SCALE GENOMIC DNA]</scope>
    <source>
        <strain evidence="2">cv. Niubang</strain>
    </source>
</reference>
<proteinExistence type="predicted"/>